<sequence>MTSRTLIQNDWLLPVLYCSMLLDSDAIVLFTWAATTSELTICDGALAALFTELKWHCAFARLSSSPARITTG</sequence>
<accession>A0A974DV94</accession>
<protein>
    <submittedName>
        <fullName evidence="1">Uncharacterized protein</fullName>
    </submittedName>
</protein>
<gene>
    <name evidence="1" type="ORF">XELAEV_18010390mg</name>
</gene>
<evidence type="ECO:0000313" key="1">
    <source>
        <dbReference type="EMBL" id="OCT98160.1"/>
    </source>
</evidence>
<name>A0A974DV94_XENLA</name>
<evidence type="ECO:0000313" key="2">
    <source>
        <dbReference type="Proteomes" id="UP000694892"/>
    </source>
</evidence>
<proteinExistence type="predicted"/>
<reference evidence="2" key="1">
    <citation type="journal article" date="2016" name="Nature">
        <title>Genome evolution in the allotetraploid frog Xenopus laevis.</title>
        <authorList>
            <person name="Session A.M."/>
            <person name="Uno Y."/>
            <person name="Kwon T."/>
            <person name="Chapman J.A."/>
            <person name="Toyoda A."/>
            <person name="Takahashi S."/>
            <person name="Fukui A."/>
            <person name="Hikosaka A."/>
            <person name="Suzuki A."/>
            <person name="Kondo M."/>
            <person name="van Heeringen S.J."/>
            <person name="Quigley I."/>
            <person name="Heinz S."/>
            <person name="Ogino H."/>
            <person name="Ochi H."/>
            <person name="Hellsten U."/>
            <person name="Lyons J.B."/>
            <person name="Simakov O."/>
            <person name="Putnam N."/>
            <person name="Stites J."/>
            <person name="Kuroki Y."/>
            <person name="Tanaka T."/>
            <person name="Michiue T."/>
            <person name="Watanabe M."/>
            <person name="Bogdanovic O."/>
            <person name="Lister R."/>
            <person name="Georgiou G."/>
            <person name="Paranjpe S.S."/>
            <person name="van Kruijsbergen I."/>
            <person name="Shu S."/>
            <person name="Carlson J."/>
            <person name="Kinoshita T."/>
            <person name="Ohta Y."/>
            <person name="Mawaribuchi S."/>
            <person name="Jenkins J."/>
            <person name="Grimwood J."/>
            <person name="Schmutz J."/>
            <person name="Mitros T."/>
            <person name="Mozaffari S.V."/>
            <person name="Suzuki Y."/>
            <person name="Haramoto Y."/>
            <person name="Yamamoto T.S."/>
            <person name="Takagi C."/>
            <person name="Heald R."/>
            <person name="Miller K."/>
            <person name="Haudenschild C."/>
            <person name="Kitzman J."/>
            <person name="Nakayama T."/>
            <person name="Izutsu Y."/>
            <person name="Robert J."/>
            <person name="Fortriede J."/>
            <person name="Burns K."/>
            <person name="Lotay V."/>
            <person name="Karimi K."/>
            <person name="Yasuoka Y."/>
            <person name="Dichmann D.S."/>
            <person name="Flajnik M.F."/>
            <person name="Houston D.W."/>
            <person name="Shendure J."/>
            <person name="DuPasquier L."/>
            <person name="Vize P.D."/>
            <person name="Zorn A.M."/>
            <person name="Ito M."/>
            <person name="Marcotte E.M."/>
            <person name="Wallingford J.B."/>
            <person name="Ito Y."/>
            <person name="Asashima M."/>
            <person name="Ueno N."/>
            <person name="Matsuda Y."/>
            <person name="Veenstra G.J."/>
            <person name="Fujiyama A."/>
            <person name="Harland R.M."/>
            <person name="Taira M."/>
            <person name="Rokhsar D.S."/>
        </authorList>
    </citation>
    <scope>NUCLEOTIDE SEQUENCE [LARGE SCALE GENOMIC DNA]</scope>
    <source>
        <strain evidence="2">J</strain>
    </source>
</reference>
<dbReference type="Proteomes" id="UP000694892">
    <property type="component" value="Chromosome 1S"/>
</dbReference>
<organism evidence="1 2">
    <name type="scientific">Xenopus laevis</name>
    <name type="common">African clawed frog</name>
    <dbReference type="NCBI Taxonomy" id="8355"/>
    <lineage>
        <taxon>Eukaryota</taxon>
        <taxon>Metazoa</taxon>
        <taxon>Chordata</taxon>
        <taxon>Craniata</taxon>
        <taxon>Vertebrata</taxon>
        <taxon>Euteleostomi</taxon>
        <taxon>Amphibia</taxon>
        <taxon>Batrachia</taxon>
        <taxon>Anura</taxon>
        <taxon>Pipoidea</taxon>
        <taxon>Pipidae</taxon>
        <taxon>Xenopodinae</taxon>
        <taxon>Xenopus</taxon>
        <taxon>Xenopus</taxon>
    </lineage>
</organism>
<dbReference type="AlphaFoldDB" id="A0A974DV94"/>
<dbReference type="EMBL" id="CM004467">
    <property type="protein sequence ID" value="OCT98160.1"/>
    <property type="molecule type" value="Genomic_DNA"/>
</dbReference>